<name>A0ABX9VMA3_9PROT</name>
<accession>A0ABX9VMA3</accession>
<evidence type="ECO:0000256" key="1">
    <source>
        <dbReference type="SAM" id="MobiDB-lite"/>
    </source>
</evidence>
<evidence type="ECO:0000256" key="2">
    <source>
        <dbReference type="SAM" id="Phobius"/>
    </source>
</evidence>
<keyword evidence="2" id="KW-0472">Membrane</keyword>
<organism evidence="4 5">
    <name type="scientific">Teichococcus wenyumeiae</name>
    <dbReference type="NCBI Taxonomy" id="2478470"/>
    <lineage>
        <taxon>Bacteria</taxon>
        <taxon>Pseudomonadati</taxon>
        <taxon>Pseudomonadota</taxon>
        <taxon>Alphaproteobacteria</taxon>
        <taxon>Acetobacterales</taxon>
        <taxon>Roseomonadaceae</taxon>
        <taxon>Roseomonas</taxon>
    </lineage>
</organism>
<keyword evidence="5" id="KW-1185">Reference proteome</keyword>
<evidence type="ECO:0000259" key="3">
    <source>
        <dbReference type="Pfam" id="PF13717"/>
    </source>
</evidence>
<feature type="region of interest" description="Disordered" evidence="1">
    <location>
        <begin position="72"/>
        <end position="97"/>
    </location>
</feature>
<feature type="domain" description="Zinc finger/thioredoxin putative" evidence="3">
    <location>
        <begin position="33"/>
        <end position="71"/>
    </location>
</feature>
<gene>
    <name evidence="4" type="ORF">EBE87_09330</name>
</gene>
<dbReference type="Pfam" id="PF13717">
    <property type="entry name" value="Zn_ribbon_4"/>
    <property type="match status" value="1"/>
</dbReference>
<dbReference type="Proteomes" id="UP000274097">
    <property type="component" value="Unassembled WGS sequence"/>
</dbReference>
<keyword evidence="2" id="KW-0812">Transmembrane</keyword>
<keyword evidence="2" id="KW-1133">Transmembrane helix</keyword>
<reference evidence="4 5" key="1">
    <citation type="submission" date="2018-10" db="EMBL/GenBank/DDBJ databases">
        <title>Roseomonas sp. nov., isolated from feces of Tibetan antelopes in the Qinghai-Tibet plateau, China.</title>
        <authorList>
            <person name="Tian Z."/>
        </authorList>
    </citation>
    <scope>NUCLEOTIDE SEQUENCE [LARGE SCALE GENOMIC DNA]</scope>
    <source>
        <strain evidence="4 5">Z23</strain>
    </source>
</reference>
<evidence type="ECO:0000313" key="5">
    <source>
        <dbReference type="Proteomes" id="UP000274097"/>
    </source>
</evidence>
<dbReference type="EMBL" id="RFLX01000005">
    <property type="protein sequence ID" value="RMI25337.1"/>
    <property type="molecule type" value="Genomic_DNA"/>
</dbReference>
<feature type="compositionally biased region" description="Low complexity" evidence="1">
    <location>
        <begin position="88"/>
        <end position="97"/>
    </location>
</feature>
<evidence type="ECO:0000313" key="4">
    <source>
        <dbReference type="EMBL" id="RMI25337.1"/>
    </source>
</evidence>
<dbReference type="InterPro" id="IPR011723">
    <property type="entry name" value="Znf/thioredoxin_put"/>
</dbReference>
<sequence length="175" mass="18188">MPRHAPTHHPARQAAEARNGLAAAMGLAIARPMRIECPACGAAYEVPEHLLTRPDGTPARPVRCLRCGQEWQPAAQAPESPPSPPASPSRAEAAGPAVPQPVLPARHAAPTQLQPGPAPAPVAVPDSRGTMAPLLAWAASLVLLAVVLAVLVLQREAVMAAWPPATHLFHALGLR</sequence>
<comment type="caution">
    <text evidence="4">The sequence shown here is derived from an EMBL/GenBank/DDBJ whole genome shotgun (WGS) entry which is preliminary data.</text>
</comment>
<feature type="transmembrane region" description="Helical" evidence="2">
    <location>
        <begin position="134"/>
        <end position="153"/>
    </location>
</feature>
<protein>
    <recommendedName>
        <fullName evidence="3">Zinc finger/thioredoxin putative domain-containing protein</fullName>
    </recommendedName>
</protein>
<proteinExistence type="predicted"/>
<dbReference type="NCBIfam" id="TIGR02098">
    <property type="entry name" value="MJ0042_CXXC"/>
    <property type="match status" value="1"/>
</dbReference>